<dbReference type="Proteomes" id="UP000824469">
    <property type="component" value="Unassembled WGS sequence"/>
</dbReference>
<accession>A0AA38C2P9</accession>
<protein>
    <submittedName>
        <fullName evidence="2">Uncharacterized protein</fullName>
    </submittedName>
</protein>
<organism evidence="2 3">
    <name type="scientific">Taxus chinensis</name>
    <name type="common">Chinese yew</name>
    <name type="synonym">Taxus wallichiana var. chinensis</name>
    <dbReference type="NCBI Taxonomy" id="29808"/>
    <lineage>
        <taxon>Eukaryota</taxon>
        <taxon>Viridiplantae</taxon>
        <taxon>Streptophyta</taxon>
        <taxon>Embryophyta</taxon>
        <taxon>Tracheophyta</taxon>
        <taxon>Spermatophyta</taxon>
        <taxon>Pinopsida</taxon>
        <taxon>Pinidae</taxon>
        <taxon>Conifers II</taxon>
        <taxon>Cupressales</taxon>
        <taxon>Taxaceae</taxon>
        <taxon>Taxus</taxon>
    </lineage>
</organism>
<feature type="region of interest" description="Disordered" evidence="1">
    <location>
        <begin position="35"/>
        <end position="56"/>
    </location>
</feature>
<proteinExistence type="predicted"/>
<evidence type="ECO:0000313" key="3">
    <source>
        <dbReference type="Proteomes" id="UP000824469"/>
    </source>
</evidence>
<feature type="compositionally biased region" description="Acidic residues" evidence="1">
    <location>
        <begin position="47"/>
        <end position="56"/>
    </location>
</feature>
<evidence type="ECO:0000256" key="1">
    <source>
        <dbReference type="SAM" id="MobiDB-lite"/>
    </source>
</evidence>
<feature type="non-terminal residue" evidence="2">
    <location>
        <position position="1"/>
    </location>
</feature>
<sequence length="56" mass="6199">ANQISGYYARVWPWYHGVLLHYLSIPRVAYDASLRPPPLVPPSGGEGGDESDDNDE</sequence>
<keyword evidence="3" id="KW-1185">Reference proteome</keyword>
<reference evidence="2 3" key="1">
    <citation type="journal article" date="2021" name="Nat. Plants">
        <title>The Taxus genome provides insights into paclitaxel biosynthesis.</title>
        <authorList>
            <person name="Xiong X."/>
            <person name="Gou J."/>
            <person name="Liao Q."/>
            <person name="Li Y."/>
            <person name="Zhou Q."/>
            <person name="Bi G."/>
            <person name="Li C."/>
            <person name="Du R."/>
            <person name="Wang X."/>
            <person name="Sun T."/>
            <person name="Guo L."/>
            <person name="Liang H."/>
            <person name="Lu P."/>
            <person name="Wu Y."/>
            <person name="Zhang Z."/>
            <person name="Ro D.K."/>
            <person name="Shang Y."/>
            <person name="Huang S."/>
            <person name="Yan J."/>
        </authorList>
    </citation>
    <scope>NUCLEOTIDE SEQUENCE [LARGE SCALE GENOMIC DNA]</scope>
    <source>
        <strain evidence="2">Ta-2019</strain>
    </source>
</reference>
<gene>
    <name evidence="2" type="ORF">KI387_043124</name>
</gene>
<dbReference type="AlphaFoldDB" id="A0AA38C2P9"/>
<feature type="non-terminal residue" evidence="2">
    <location>
        <position position="56"/>
    </location>
</feature>
<dbReference type="EMBL" id="JAHRHJ020003456">
    <property type="protein sequence ID" value="KAH9291688.1"/>
    <property type="molecule type" value="Genomic_DNA"/>
</dbReference>
<name>A0AA38C2P9_TAXCH</name>
<evidence type="ECO:0000313" key="2">
    <source>
        <dbReference type="EMBL" id="KAH9291688.1"/>
    </source>
</evidence>
<comment type="caution">
    <text evidence="2">The sequence shown here is derived from an EMBL/GenBank/DDBJ whole genome shotgun (WGS) entry which is preliminary data.</text>
</comment>